<evidence type="ECO:0000313" key="2">
    <source>
        <dbReference type="Proteomes" id="UP000031671"/>
    </source>
</evidence>
<dbReference type="EMBL" id="BBRZ01000096">
    <property type="protein sequence ID" value="GAM58642.1"/>
    <property type="molecule type" value="Genomic_DNA"/>
</dbReference>
<sequence>MPCVMLYVGTISTVGSNSMALLLTKYPNMAGTTSSLAGTLRFGSGR</sequence>
<reference evidence="1 2" key="2">
    <citation type="submission" date="2015-01" db="EMBL/GenBank/DDBJ databases">
        <authorList>
            <consortium name="NBRP consortium"/>
            <person name="Sawabe T."/>
            <person name="Meirelles P."/>
            <person name="Feng G."/>
            <person name="Sayaka M."/>
            <person name="Hattori M."/>
            <person name="Ohkuma M."/>
        </authorList>
    </citation>
    <scope>NUCLEOTIDE SEQUENCE [LARGE SCALE GENOMIC DNA]</scope>
    <source>
        <strain evidence="2">JCM 19231</strain>
    </source>
</reference>
<keyword evidence="2" id="KW-1185">Reference proteome</keyword>
<evidence type="ECO:0000313" key="1">
    <source>
        <dbReference type="EMBL" id="GAM58642.1"/>
    </source>
</evidence>
<dbReference type="AlphaFoldDB" id="A0A0B8P229"/>
<dbReference type="Proteomes" id="UP000031671">
    <property type="component" value="Unassembled WGS sequence"/>
</dbReference>
<reference evidence="1 2" key="1">
    <citation type="submission" date="2015-01" db="EMBL/GenBank/DDBJ databases">
        <title>Vibrio sp. C1 JCM 19231 whole genome shotgun sequence.</title>
        <authorList>
            <person name="Sawabe T."/>
            <person name="Meirelles P."/>
            <person name="Feng G."/>
            <person name="Sayaka M."/>
            <person name="Hattori M."/>
            <person name="Ohkuma M."/>
        </authorList>
    </citation>
    <scope>NUCLEOTIDE SEQUENCE [LARGE SCALE GENOMIC DNA]</scope>
    <source>
        <strain evidence="2">JCM 19231</strain>
    </source>
</reference>
<name>A0A0B8P229_9VIBR</name>
<organism evidence="1 2">
    <name type="scientific">Vibrio ishigakensis</name>
    <dbReference type="NCBI Taxonomy" id="1481914"/>
    <lineage>
        <taxon>Bacteria</taxon>
        <taxon>Pseudomonadati</taxon>
        <taxon>Pseudomonadota</taxon>
        <taxon>Gammaproteobacteria</taxon>
        <taxon>Vibrionales</taxon>
        <taxon>Vibrionaceae</taxon>
        <taxon>Vibrio</taxon>
    </lineage>
</organism>
<accession>A0A0B8P229</accession>
<proteinExistence type="predicted"/>
<comment type="caution">
    <text evidence="1">The sequence shown here is derived from an EMBL/GenBank/DDBJ whole genome shotgun (WGS) entry which is preliminary data.</text>
</comment>
<protein>
    <submittedName>
        <fullName evidence="1">MFS family multidrug transport protein</fullName>
    </submittedName>
</protein>
<gene>
    <name evidence="1" type="ORF">JCM19231_1690</name>
</gene>